<dbReference type="OrthoDB" id="2666777at2759"/>
<feature type="non-terminal residue" evidence="1">
    <location>
        <position position="1"/>
    </location>
</feature>
<reference evidence="1 2" key="1">
    <citation type="submission" date="2014-04" db="EMBL/GenBank/DDBJ databases">
        <authorList>
            <consortium name="DOE Joint Genome Institute"/>
            <person name="Kuo A."/>
            <person name="Kohler A."/>
            <person name="Costa M.D."/>
            <person name="Nagy L.G."/>
            <person name="Floudas D."/>
            <person name="Copeland A."/>
            <person name="Barry K.W."/>
            <person name="Cichocki N."/>
            <person name="Veneault-Fourrey C."/>
            <person name="LaButti K."/>
            <person name="Lindquist E.A."/>
            <person name="Lipzen A."/>
            <person name="Lundell T."/>
            <person name="Morin E."/>
            <person name="Murat C."/>
            <person name="Sun H."/>
            <person name="Tunlid A."/>
            <person name="Henrissat B."/>
            <person name="Grigoriev I.V."/>
            <person name="Hibbett D.S."/>
            <person name="Martin F."/>
            <person name="Nordberg H.P."/>
            <person name="Cantor M.N."/>
            <person name="Hua S.X."/>
        </authorList>
    </citation>
    <scope>NUCLEOTIDE SEQUENCE [LARGE SCALE GENOMIC DNA]</scope>
    <source>
        <strain evidence="1 2">441</strain>
    </source>
</reference>
<feature type="non-terminal residue" evidence="1">
    <location>
        <position position="89"/>
    </location>
</feature>
<dbReference type="EMBL" id="KN833727">
    <property type="protein sequence ID" value="KIK23301.1"/>
    <property type="molecule type" value="Genomic_DNA"/>
</dbReference>
<protein>
    <submittedName>
        <fullName evidence="1">Uncharacterized protein</fullName>
    </submittedName>
</protein>
<dbReference type="HOGENOM" id="CLU_004552_3_1_1"/>
<name>A0A0C9Z2P2_9AGAM</name>
<sequence length="89" mass="10099">HDPTNPTNTVFIPESEVKAMECFVEKQRGLPSRQHTLPQGQQRGDWVEDGMKIPTSMLDGCRDSFHAADEKQKKASTQYWAKVTLVQLV</sequence>
<evidence type="ECO:0000313" key="1">
    <source>
        <dbReference type="EMBL" id="KIK23301.1"/>
    </source>
</evidence>
<gene>
    <name evidence="1" type="ORF">PISMIDRAFT_78793</name>
</gene>
<keyword evidence="2" id="KW-1185">Reference proteome</keyword>
<proteinExistence type="predicted"/>
<dbReference type="STRING" id="765257.A0A0C9Z2P2"/>
<organism evidence="1 2">
    <name type="scientific">Pisolithus microcarpus 441</name>
    <dbReference type="NCBI Taxonomy" id="765257"/>
    <lineage>
        <taxon>Eukaryota</taxon>
        <taxon>Fungi</taxon>
        <taxon>Dikarya</taxon>
        <taxon>Basidiomycota</taxon>
        <taxon>Agaricomycotina</taxon>
        <taxon>Agaricomycetes</taxon>
        <taxon>Agaricomycetidae</taxon>
        <taxon>Boletales</taxon>
        <taxon>Sclerodermatineae</taxon>
        <taxon>Pisolithaceae</taxon>
        <taxon>Pisolithus</taxon>
    </lineage>
</organism>
<dbReference type="Proteomes" id="UP000054018">
    <property type="component" value="Unassembled WGS sequence"/>
</dbReference>
<reference evidence="2" key="2">
    <citation type="submission" date="2015-01" db="EMBL/GenBank/DDBJ databases">
        <title>Evolutionary Origins and Diversification of the Mycorrhizal Mutualists.</title>
        <authorList>
            <consortium name="DOE Joint Genome Institute"/>
            <consortium name="Mycorrhizal Genomics Consortium"/>
            <person name="Kohler A."/>
            <person name="Kuo A."/>
            <person name="Nagy L.G."/>
            <person name="Floudas D."/>
            <person name="Copeland A."/>
            <person name="Barry K.W."/>
            <person name="Cichocki N."/>
            <person name="Veneault-Fourrey C."/>
            <person name="LaButti K."/>
            <person name="Lindquist E.A."/>
            <person name="Lipzen A."/>
            <person name="Lundell T."/>
            <person name="Morin E."/>
            <person name="Murat C."/>
            <person name="Riley R."/>
            <person name="Ohm R."/>
            <person name="Sun H."/>
            <person name="Tunlid A."/>
            <person name="Henrissat B."/>
            <person name="Grigoriev I.V."/>
            <person name="Hibbett D.S."/>
            <person name="Martin F."/>
        </authorList>
    </citation>
    <scope>NUCLEOTIDE SEQUENCE [LARGE SCALE GENOMIC DNA]</scope>
    <source>
        <strain evidence="2">441</strain>
    </source>
</reference>
<evidence type="ECO:0000313" key="2">
    <source>
        <dbReference type="Proteomes" id="UP000054018"/>
    </source>
</evidence>
<accession>A0A0C9Z2P2</accession>
<dbReference type="AlphaFoldDB" id="A0A0C9Z2P2"/>